<name>A0A835Z0R7_9STRA</name>
<keyword evidence="4" id="KW-1185">Reference proteome</keyword>
<dbReference type="EMBL" id="JAFCMP010000141">
    <property type="protein sequence ID" value="KAG5185151.1"/>
    <property type="molecule type" value="Genomic_DNA"/>
</dbReference>
<keyword evidence="1" id="KW-0175">Coiled coil</keyword>
<proteinExistence type="predicted"/>
<keyword evidence="2" id="KW-1133">Transmembrane helix</keyword>
<comment type="caution">
    <text evidence="3">The sequence shown here is derived from an EMBL/GenBank/DDBJ whole genome shotgun (WGS) entry which is preliminary data.</text>
</comment>
<evidence type="ECO:0000313" key="4">
    <source>
        <dbReference type="Proteomes" id="UP000664859"/>
    </source>
</evidence>
<evidence type="ECO:0000256" key="1">
    <source>
        <dbReference type="SAM" id="Coils"/>
    </source>
</evidence>
<dbReference type="Proteomes" id="UP000664859">
    <property type="component" value="Unassembled WGS sequence"/>
</dbReference>
<protein>
    <submittedName>
        <fullName evidence="3">Uncharacterized protein</fullName>
    </submittedName>
</protein>
<accession>A0A835Z0R7</accession>
<organism evidence="3 4">
    <name type="scientific">Tribonema minus</name>
    <dbReference type="NCBI Taxonomy" id="303371"/>
    <lineage>
        <taxon>Eukaryota</taxon>
        <taxon>Sar</taxon>
        <taxon>Stramenopiles</taxon>
        <taxon>Ochrophyta</taxon>
        <taxon>PX clade</taxon>
        <taxon>Xanthophyceae</taxon>
        <taxon>Tribonematales</taxon>
        <taxon>Tribonemataceae</taxon>
        <taxon>Tribonema</taxon>
    </lineage>
</organism>
<dbReference type="AlphaFoldDB" id="A0A835Z0R7"/>
<sequence>MRVVRVLIVAHLYQVASERGARRYGLALATTMATAAVRLAAGDDSGDDGGGGSGAAALLPGRAPPALALDKQRLQVAVCLAKRQDFTDLPAYAHATALVHEVDAAEERWLRGERTGLPAVQGVPMAAELSASSAACAQQAAARFSGKLRYVVGSGTRAAALTVPYINKDWHVRAAARAASGYQENARSMMSIISRMTCLSIDDGRGGSGGSAPVVSCTEDEISGLVASSTRDGDVMERRHEATVNGVTTAAVTSTQLTVAAVSTAERPPAVNGAAAHPPPQQSVQSQSQVAGYISITSDMMRAQDRARRETDARLLELREKHKQQWLAANEEAGQLLRQTTHFKMAEDLHREQQRFELLRAEEKRAHRDALEARQRQKEEREREEAALDAQLQRDLAALNRWGRAGPLLACAVAATALLTRGSVWSLVADALSRYFRQCDNPAPPASYSYAHYYPSFSPWDLLSWAVPASAARTYCQLSLALRAAAAAAPLALLQRALPALAGSAAMPLAAALCTSYAVTGRWLPVAVIARALWLPAPAAIAAAAAAAARRRRRQRRRGWGSACVRVGVPAAVVAAAAWCGLRVGCQRGGGSGECAARVLQALRQHASAVLARM</sequence>
<keyword evidence="2" id="KW-0472">Membrane</keyword>
<evidence type="ECO:0000256" key="2">
    <source>
        <dbReference type="SAM" id="Phobius"/>
    </source>
</evidence>
<reference evidence="3" key="1">
    <citation type="submission" date="2021-02" db="EMBL/GenBank/DDBJ databases">
        <title>First Annotated Genome of the Yellow-green Alga Tribonema minus.</title>
        <authorList>
            <person name="Mahan K.M."/>
        </authorList>
    </citation>
    <scope>NUCLEOTIDE SEQUENCE</scope>
    <source>
        <strain evidence="3">UTEX B ZZ1240</strain>
    </source>
</reference>
<evidence type="ECO:0000313" key="3">
    <source>
        <dbReference type="EMBL" id="KAG5185151.1"/>
    </source>
</evidence>
<feature type="transmembrane region" description="Helical" evidence="2">
    <location>
        <begin position="523"/>
        <end position="548"/>
    </location>
</feature>
<feature type="coiled-coil region" evidence="1">
    <location>
        <begin position="360"/>
        <end position="394"/>
    </location>
</feature>
<gene>
    <name evidence="3" type="ORF">JKP88DRAFT_354284</name>
</gene>
<keyword evidence="2" id="KW-0812">Transmembrane</keyword>